<dbReference type="InterPro" id="IPR052951">
    <property type="entry name" value="Tellurite_res_ion_channel"/>
</dbReference>
<keyword evidence="3 5" id="KW-1133">Transmembrane helix</keyword>
<feature type="transmembrane region" description="Helical" evidence="5">
    <location>
        <begin position="250"/>
        <end position="271"/>
    </location>
</feature>
<evidence type="ECO:0000313" key="6">
    <source>
        <dbReference type="EMBL" id="UEL47447.1"/>
    </source>
</evidence>
<dbReference type="RefSeq" id="WP_228415864.1">
    <property type="nucleotide sequence ID" value="NZ_CP081135.1"/>
</dbReference>
<feature type="transmembrane region" description="Helical" evidence="5">
    <location>
        <begin position="100"/>
        <end position="119"/>
    </location>
</feature>
<comment type="subcellular location">
    <subcellularLocation>
        <location evidence="1">Membrane</location>
        <topology evidence="1">Multi-pass membrane protein</topology>
    </subcellularLocation>
</comment>
<evidence type="ECO:0000256" key="5">
    <source>
        <dbReference type="SAM" id="Phobius"/>
    </source>
</evidence>
<feature type="transmembrane region" description="Helical" evidence="5">
    <location>
        <begin position="131"/>
        <end position="154"/>
    </location>
</feature>
<dbReference type="Gene3D" id="1.50.10.150">
    <property type="entry name" value="Voltage-dependent anion channel"/>
    <property type="match status" value="1"/>
</dbReference>
<feature type="transmembrane region" description="Helical" evidence="5">
    <location>
        <begin position="12"/>
        <end position="30"/>
    </location>
</feature>
<feature type="transmembrane region" description="Helical" evidence="5">
    <location>
        <begin position="160"/>
        <end position="181"/>
    </location>
</feature>
<dbReference type="InterPro" id="IPR004695">
    <property type="entry name" value="SLAC1/Mae1/Ssu1/TehA"/>
</dbReference>
<keyword evidence="4 5" id="KW-0472">Membrane</keyword>
<name>A0AAX2ZDW7_9FIRM</name>
<feature type="transmembrane region" description="Helical" evidence="5">
    <location>
        <begin position="217"/>
        <end position="238"/>
    </location>
</feature>
<keyword evidence="2 5" id="KW-0812">Transmembrane</keyword>
<dbReference type="Pfam" id="PF03595">
    <property type="entry name" value="SLAC1"/>
    <property type="match status" value="1"/>
</dbReference>
<reference evidence="6 7" key="1">
    <citation type="journal article" date="2023" name="Int. J. Syst. Evol. Microbiol.">
        <title>Terrisporobacter hibernicus sp. nov., isolated from bovine faeces in Northern Ireland.</title>
        <authorList>
            <person name="Mitchell M."/>
            <person name="Nguyen S.V."/>
            <person name="Connor M."/>
            <person name="Fairley D.J."/>
            <person name="Donoghue O."/>
            <person name="Marshall H."/>
            <person name="Koolman L."/>
            <person name="McMullan G."/>
            <person name="Schaffer K.E."/>
            <person name="McGrath J.W."/>
            <person name="Fanning S."/>
        </authorList>
    </citation>
    <scope>NUCLEOTIDE SEQUENCE [LARGE SCALE GENOMIC DNA]</scope>
    <source>
        <strain evidence="6 7">MCA3</strain>
    </source>
</reference>
<protein>
    <submittedName>
        <fullName evidence="6">TDT family transporter</fullName>
    </submittedName>
</protein>
<evidence type="ECO:0000256" key="1">
    <source>
        <dbReference type="ARBA" id="ARBA00004141"/>
    </source>
</evidence>
<evidence type="ECO:0000256" key="3">
    <source>
        <dbReference type="ARBA" id="ARBA00022989"/>
    </source>
</evidence>
<evidence type="ECO:0000256" key="4">
    <source>
        <dbReference type="ARBA" id="ARBA00023136"/>
    </source>
</evidence>
<evidence type="ECO:0000313" key="7">
    <source>
        <dbReference type="Proteomes" id="UP001198983"/>
    </source>
</evidence>
<dbReference type="PANTHER" id="PTHR37955:SF1">
    <property type="entry name" value="DEP DOMAIN-CONTAINING PROTEIN"/>
    <property type="match status" value="1"/>
</dbReference>
<dbReference type="EMBL" id="CP081135">
    <property type="protein sequence ID" value="UEL47447.1"/>
    <property type="molecule type" value="Genomic_DNA"/>
</dbReference>
<feature type="transmembrane region" description="Helical" evidence="5">
    <location>
        <begin position="193"/>
        <end position="211"/>
    </location>
</feature>
<dbReference type="AlphaFoldDB" id="A0AAX2ZDW7"/>
<feature type="transmembrane region" description="Helical" evidence="5">
    <location>
        <begin position="36"/>
        <end position="54"/>
    </location>
</feature>
<keyword evidence="7" id="KW-1185">Reference proteome</keyword>
<organism evidence="6 7">
    <name type="scientific">Terrisporobacter hibernicus</name>
    <dbReference type="NCBI Taxonomy" id="2813371"/>
    <lineage>
        <taxon>Bacteria</taxon>
        <taxon>Bacillati</taxon>
        <taxon>Bacillota</taxon>
        <taxon>Clostridia</taxon>
        <taxon>Peptostreptococcales</taxon>
        <taxon>Peptostreptococcaceae</taxon>
        <taxon>Terrisporobacter</taxon>
    </lineage>
</organism>
<proteinExistence type="predicted"/>
<dbReference type="CDD" id="cd09325">
    <property type="entry name" value="TDT_C4-dicarb_trans"/>
    <property type="match status" value="1"/>
</dbReference>
<accession>A0AAX2ZDW7</accession>
<evidence type="ECO:0000256" key="2">
    <source>
        <dbReference type="ARBA" id="ARBA00022692"/>
    </source>
</evidence>
<feature type="transmembrane region" description="Helical" evidence="5">
    <location>
        <begin position="291"/>
        <end position="310"/>
    </location>
</feature>
<dbReference type="PANTHER" id="PTHR37955">
    <property type="entry name" value="TELLURITE RESISTANCE PROTEIN TEHA"/>
    <property type="match status" value="1"/>
</dbReference>
<dbReference type="KEGG" id="tem:JW646_17775"/>
<sequence length="340" mass="38178">MKQYLNKLENLHIGISGTCLAFITLSNCWLIKDINYLKPLSIILAVIMLSLMLIRFIKFPKTMLKELRDPVMGTFYPTFGMVTWLVSAYFYTSAPKLCSALWLGAAIYHYCIAIYYTIIRIKERNFSNVMPTCFIIYTGMITGSVASVGMGGIIPSIAHFMLMFGFTFYTILLPVVLYIVFKSEILDEKKLPTVGIICSPAPLGIVGILAIESHPNMYMLIWLIVTGLILLGVVYGYIVKLFKDGFKPSYAAFTFPLAIATLAAYKLSTFFLSTGHASLGHVFSVLGNVEIFIATYVVFFVLLNFINMFIKAINSKVGKFIEDEEKIIGKVIYENNVNEM</sequence>
<dbReference type="InterPro" id="IPR038665">
    <property type="entry name" value="Voltage-dep_anion_channel_sf"/>
</dbReference>
<gene>
    <name evidence="6" type="ORF">JW646_17775</name>
</gene>
<dbReference type="GO" id="GO:0005886">
    <property type="term" value="C:plasma membrane"/>
    <property type="evidence" value="ECO:0007669"/>
    <property type="project" value="TreeGrafter"/>
</dbReference>
<dbReference type="GO" id="GO:0046583">
    <property type="term" value="F:monoatomic cation efflux transmembrane transporter activity"/>
    <property type="evidence" value="ECO:0007669"/>
    <property type="project" value="TreeGrafter"/>
</dbReference>
<dbReference type="Proteomes" id="UP001198983">
    <property type="component" value="Chromosome"/>
</dbReference>
<feature type="transmembrane region" description="Helical" evidence="5">
    <location>
        <begin position="75"/>
        <end position="94"/>
    </location>
</feature>